<dbReference type="InterPro" id="IPR016163">
    <property type="entry name" value="Ald_DH_C"/>
</dbReference>
<evidence type="ECO:0000313" key="2">
    <source>
        <dbReference type="EMBL" id="CAI5737649.1"/>
    </source>
</evidence>
<dbReference type="SMART" id="SM00332">
    <property type="entry name" value="PP2Cc"/>
    <property type="match status" value="1"/>
</dbReference>
<evidence type="ECO:0000259" key="1">
    <source>
        <dbReference type="PROSITE" id="PS51746"/>
    </source>
</evidence>
<dbReference type="PROSITE" id="PS51746">
    <property type="entry name" value="PPM_2"/>
    <property type="match status" value="1"/>
</dbReference>
<dbReference type="PANTHER" id="PTHR11699">
    <property type="entry name" value="ALDEHYDE DEHYDROGENASE-RELATED"/>
    <property type="match status" value="1"/>
</dbReference>
<reference evidence="2" key="1">
    <citation type="submission" date="2022-12" db="EMBL/GenBank/DDBJ databases">
        <authorList>
            <person name="Webb A."/>
        </authorList>
    </citation>
    <scope>NUCLEOTIDE SEQUENCE</scope>
    <source>
        <strain evidence="2">Pd1</strain>
    </source>
</reference>
<dbReference type="InterPro" id="IPR016162">
    <property type="entry name" value="Ald_DH_N"/>
</dbReference>
<organism evidence="2 3">
    <name type="scientific">Peronospora destructor</name>
    <dbReference type="NCBI Taxonomy" id="86335"/>
    <lineage>
        <taxon>Eukaryota</taxon>
        <taxon>Sar</taxon>
        <taxon>Stramenopiles</taxon>
        <taxon>Oomycota</taxon>
        <taxon>Peronosporomycetes</taxon>
        <taxon>Peronosporales</taxon>
        <taxon>Peronosporaceae</taxon>
        <taxon>Peronospora</taxon>
    </lineage>
</organism>
<dbReference type="SUPFAM" id="SSF81606">
    <property type="entry name" value="PP2C-like"/>
    <property type="match status" value="1"/>
</dbReference>
<dbReference type="InterPro" id="IPR001932">
    <property type="entry name" value="PPM-type_phosphatase-like_dom"/>
</dbReference>
<dbReference type="Gene3D" id="3.40.605.10">
    <property type="entry name" value="Aldehyde Dehydrogenase, Chain A, domain 1"/>
    <property type="match status" value="1"/>
</dbReference>
<feature type="domain" description="PPM-type phosphatase" evidence="1">
    <location>
        <begin position="23"/>
        <end position="263"/>
    </location>
</feature>
<dbReference type="Gene3D" id="3.40.309.10">
    <property type="entry name" value="Aldehyde Dehydrogenase, Chain A, domain 2"/>
    <property type="match status" value="2"/>
</dbReference>
<evidence type="ECO:0000313" key="3">
    <source>
        <dbReference type="Proteomes" id="UP001162029"/>
    </source>
</evidence>
<dbReference type="GO" id="GO:0016620">
    <property type="term" value="F:oxidoreductase activity, acting on the aldehyde or oxo group of donors, NAD or NADP as acceptor"/>
    <property type="evidence" value="ECO:0007669"/>
    <property type="project" value="InterPro"/>
</dbReference>
<dbReference type="Gene3D" id="3.60.40.10">
    <property type="entry name" value="PPM-type phosphatase domain"/>
    <property type="match status" value="1"/>
</dbReference>
<dbReference type="CDD" id="cd00143">
    <property type="entry name" value="PP2Cc"/>
    <property type="match status" value="1"/>
</dbReference>
<name>A0AAV0USN2_9STRA</name>
<keyword evidence="3" id="KW-1185">Reference proteome</keyword>
<dbReference type="Pfam" id="PF00481">
    <property type="entry name" value="PP2C"/>
    <property type="match status" value="1"/>
</dbReference>
<dbReference type="SUPFAM" id="SSF53720">
    <property type="entry name" value="ALDH-like"/>
    <property type="match status" value="1"/>
</dbReference>
<gene>
    <name evidence="2" type="ORF">PDE001_LOCUS6671</name>
</gene>
<proteinExistence type="predicted"/>
<dbReference type="Proteomes" id="UP001162029">
    <property type="component" value="Unassembled WGS sequence"/>
</dbReference>
<dbReference type="InterPro" id="IPR036457">
    <property type="entry name" value="PPM-type-like_dom_sf"/>
</dbReference>
<comment type="caution">
    <text evidence="2">The sequence shown here is derived from an EMBL/GenBank/DDBJ whole genome shotgun (WGS) entry which is preliminary data.</text>
</comment>
<protein>
    <recommendedName>
        <fullName evidence="1">PPM-type phosphatase domain-containing protein</fullName>
    </recommendedName>
</protein>
<dbReference type="Pfam" id="PF00171">
    <property type="entry name" value="Aldedh"/>
    <property type="match status" value="2"/>
</dbReference>
<sequence length="454" mass="49547">MGNLLNTPITTKDTEGGLGNGLEFRYAGMQGWRIEMEDSYVAELKPAGLPPSCSLFAVFHGHGGRMAADLASENVVEQLANIMKTDVFPAGKAENADPNKIGKAMRDAFMNLDQKISDVFEKNPNPNGCTALITPTHIIVASTGDSRCVTAKAGHTVAMSFDHKPTNAGERKRIEIAGGYVTDGRVNGDLSVSRALGDFLHKIDKTEEFLVLACDGIWDVMSNDKVCDYIRQLMNKGETDSKLMAGEILDNCLQAGSVVIVKFPGAKVGEGGVATIREERCCIAGTLVYVQEGIYDEFVRRSVEAARSRIVGDAFSSATRQGAQIDESQFEKILDYIDKSPTVFVDVTDDMTIAREEIFGPVMSIFRFKTIDEVIERANDSVYGMGALRALAMQSRSSMGFKRVTAYVNDVSDAETPCGGFKESGIGRENGELDLRNYVEHKTVIIKRRDNSMP</sequence>
<dbReference type="InterPro" id="IPR015590">
    <property type="entry name" value="Aldehyde_DH_dom"/>
</dbReference>
<dbReference type="AlphaFoldDB" id="A0AAV0USN2"/>
<dbReference type="EMBL" id="CANTFM010001279">
    <property type="protein sequence ID" value="CAI5737649.1"/>
    <property type="molecule type" value="Genomic_DNA"/>
</dbReference>
<dbReference type="InterPro" id="IPR016161">
    <property type="entry name" value="Ald_DH/histidinol_DH"/>
</dbReference>
<accession>A0AAV0USN2</accession>